<keyword evidence="10" id="KW-1185">Reference proteome</keyword>
<dbReference type="RefSeq" id="WP_202008827.1">
    <property type="nucleotide sequence ID" value="NZ_JAERRB010000003.1"/>
</dbReference>
<comment type="caution">
    <text evidence="9">The sequence shown here is derived from an EMBL/GenBank/DDBJ whole genome shotgun (WGS) entry which is preliminary data.</text>
</comment>
<feature type="transmembrane region" description="Helical" evidence="6">
    <location>
        <begin position="794"/>
        <end position="813"/>
    </location>
</feature>
<comment type="subcellular location">
    <subcellularLocation>
        <location evidence="1">Cell membrane</location>
        <topology evidence="1">Multi-pass membrane protein</topology>
    </subcellularLocation>
</comment>
<keyword evidence="5 6" id="KW-0472">Membrane</keyword>
<dbReference type="InterPro" id="IPR047699">
    <property type="entry name" value="Permease_put_prefix"/>
</dbReference>
<evidence type="ECO:0000256" key="5">
    <source>
        <dbReference type="ARBA" id="ARBA00023136"/>
    </source>
</evidence>
<feature type="domain" description="ABC3 transporter permease C-terminal" evidence="7">
    <location>
        <begin position="370"/>
        <end position="486"/>
    </location>
</feature>
<organism evidence="9 10">
    <name type="scientific">Chryseolinea lacunae</name>
    <dbReference type="NCBI Taxonomy" id="2801331"/>
    <lineage>
        <taxon>Bacteria</taxon>
        <taxon>Pseudomonadati</taxon>
        <taxon>Bacteroidota</taxon>
        <taxon>Cytophagia</taxon>
        <taxon>Cytophagales</taxon>
        <taxon>Fulvivirgaceae</taxon>
        <taxon>Chryseolinea</taxon>
    </lineage>
</organism>
<gene>
    <name evidence="9" type="ORF">JI741_09460</name>
</gene>
<dbReference type="PANTHER" id="PTHR30572">
    <property type="entry name" value="MEMBRANE COMPONENT OF TRANSPORTER-RELATED"/>
    <property type="match status" value="1"/>
</dbReference>
<evidence type="ECO:0000256" key="4">
    <source>
        <dbReference type="ARBA" id="ARBA00022989"/>
    </source>
</evidence>
<evidence type="ECO:0000256" key="3">
    <source>
        <dbReference type="ARBA" id="ARBA00022692"/>
    </source>
</evidence>
<dbReference type="InterPro" id="IPR025857">
    <property type="entry name" value="MacB_PCD"/>
</dbReference>
<accession>A0ABS1KQF7</accession>
<feature type="transmembrane region" description="Helical" evidence="6">
    <location>
        <begin position="746"/>
        <end position="767"/>
    </location>
</feature>
<feature type="transmembrane region" description="Helical" evidence="6">
    <location>
        <begin position="503"/>
        <end position="525"/>
    </location>
</feature>
<feature type="domain" description="MacB-like periplasmic core" evidence="8">
    <location>
        <begin position="545"/>
        <end position="703"/>
    </location>
</feature>
<feature type="transmembrane region" description="Helical" evidence="6">
    <location>
        <begin position="411"/>
        <end position="439"/>
    </location>
</feature>
<evidence type="ECO:0000313" key="9">
    <source>
        <dbReference type="EMBL" id="MBL0741447.1"/>
    </source>
</evidence>
<feature type="transmembrane region" description="Helical" evidence="6">
    <location>
        <begin position="459"/>
        <end position="482"/>
    </location>
</feature>
<dbReference type="InterPro" id="IPR050250">
    <property type="entry name" value="Macrolide_Exporter_MacB"/>
</dbReference>
<evidence type="ECO:0000256" key="2">
    <source>
        <dbReference type="ARBA" id="ARBA00022475"/>
    </source>
</evidence>
<reference evidence="9 10" key="1">
    <citation type="submission" date="2021-01" db="EMBL/GenBank/DDBJ databases">
        <title>Chryseolinea sp. Jin1 Genome sequencing and assembly.</title>
        <authorList>
            <person name="Kim I."/>
        </authorList>
    </citation>
    <scope>NUCLEOTIDE SEQUENCE [LARGE SCALE GENOMIC DNA]</scope>
    <source>
        <strain evidence="9 10">Jin1</strain>
    </source>
</reference>
<dbReference type="Pfam" id="PF02687">
    <property type="entry name" value="FtsX"/>
    <property type="match status" value="2"/>
</dbReference>
<evidence type="ECO:0000259" key="8">
    <source>
        <dbReference type="Pfam" id="PF12704"/>
    </source>
</evidence>
<dbReference type="Proteomes" id="UP000613030">
    <property type="component" value="Unassembled WGS sequence"/>
</dbReference>
<feature type="transmembrane region" description="Helical" evidence="6">
    <location>
        <begin position="365"/>
        <end position="390"/>
    </location>
</feature>
<keyword evidence="3 6" id="KW-0812">Transmembrane</keyword>
<dbReference type="NCBIfam" id="NF038404">
    <property type="entry name" value="perm_prefix_2"/>
    <property type="match status" value="1"/>
</dbReference>
<evidence type="ECO:0000259" key="7">
    <source>
        <dbReference type="Pfam" id="PF02687"/>
    </source>
</evidence>
<feature type="domain" description="ABC3 transporter permease C-terminal" evidence="7">
    <location>
        <begin position="747"/>
        <end position="859"/>
    </location>
</feature>
<dbReference type="InterPro" id="IPR003838">
    <property type="entry name" value="ABC3_permease_C"/>
</dbReference>
<feature type="domain" description="MacB-like periplasmic core" evidence="8">
    <location>
        <begin position="99"/>
        <end position="319"/>
    </location>
</feature>
<dbReference type="EMBL" id="JAERRB010000003">
    <property type="protein sequence ID" value="MBL0741447.1"/>
    <property type="molecule type" value="Genomic_DNA"/>
</dbReference>
<name>A0ABS1KQF7_9BACT</name>
<evidence type="ECO:0000313" key="10">
    <source>
        <dbReference type="Proteomes" id="UP000613030"/>
    </source>
</evidence>
<sequence>MMPQNEIAPPGWVLRFLRFFLKKEYLEEIEGDMEEIFQDNIESIGARRAKRVYALDMLGLLRPVLLKHFRILPPLNQYAMFRNYFKTSFRSLGRNPLTSFINVFGLSVAIGICLVVFAVVEYDRSIDRFHVNKDDVYLVTFFGDIDGATHQYGRTPRPLGEMMKADFANVRNMCTVQDGGVVVKHGANTFHERVRYTNAQFLNMFTFPLKWGTAGSLADVNSIILSEEMAIKYFGDENPLGQDILVKFDETNSKAFMVTGVAQKFPRAHAIGFDFLINDQNMRVADSTYNASDWKAFVNATFVQVSDRAQVATIAHGMEKYKRLQNEALKDRPIARFAFVPLADLHEQSADIRDDISVDAPVTSFVALSIIGVFMLGLACFNYINIAIVSAARRLKEIGVRKVIGANRLRVVVQFLSENIVITFFAMLVGLVLGVFVFAPWFTGVTHRQVDVSLVNGNLWLFLLAVLLVTGVASGLYPAFYISRFEAATIFKGSVQFGKKNPLTKLFLSFQLVLACVFIVGAITFTQNIGYQAALSWGYNQRDALYVSVPDAAAFGKLEAKLLQDPNVLSVSASRHHLGKDMASAVAIAPGKQYEVQRLSVDASYFETMGIERVAGRVFNDHQQGDHQRIVVNQLFAKNMAVANAVGQVFEMDGARYEVIGVVKDFHADSFYEPVVPTVFTMATEDQYRYLTLRAKPGAEQETYATLKAHWTALFPETPFDGGRQEELFTWYFDSVDIQARFGRPVAGIAILLVALGLYGLVTLNVSGRTREFSIRKVLGANARNVAASVGKQYVVLTVVSLALGAPVSYVLIKALFASMYPDPMPISLSAILLAMLLLVGVLVAVVSSQVRKVLKASPVDGLKVE</sequence>
<evidence type="ECO:0000256" key="6">
    <source>
        <dbReference type="SAM" id="Phobius"/>
    </source>
</evidence>
<dbReference type="PANTHER" id="PTHR30572:SF18">
    <property type="entry name" value="ABC-TYPE MACROLIDE FAMILY EXPORT SYSTEM PERMEASE COMPONENT 2"/>
    <property type="match status" value="1"/>
</dbReference>
<keyword evidence="2" id="KW-1003">Cell membrane</keyword>
<feature type="transmembrane region" description="Helical" evidence="6">
    <location>
        <begin position="100"/>
        <end position="120"/>
    </location>
</feature>
<keyword evidence="4 6" id="KW-1133">Transmembrane helix</keyword>
<feature type="transmembrane region" description="Helical" evidence="6">
    <location>
        <begin position="825"/>
        <end position="847"/>
    </location>
</feature>
<evidence type="ECO:0000256" key="1">
    <source>
        <dbReference type="ARBA" id="ARBA00004651"/>
    </source>
</evidence>
<protein>
    <submittedName>
        <fullName evidence="9">ABC transporter permease</fullName>
    </submittedName>
</protein>
<proteinExistence type="predicted"/>
<dbReference type="Pfam" id="PF12704">
    <property type="entry name" value="MacB_PCD"/>
    <property type="match status" value="2"/>
</dbReference>